<dbReference type="Proteomes" id="UP001107558">
    <property type="component" value="Chromosome 2"/>
</dbReference>
<evidence type="ECO:0008006" key="4">
    <source>
        <dbReference type="Google" id="ProtNLM"/>
    </source>
</evidence>
<sequence>MIKSLLNAVLKFINYWIYRYLLVTELYMTEPWERVTIHVFLFLIFLVQFAFNYSVLLPFTARLFNFQIVT</sequence>
<accession>A0A9J6C778</accession>
<evidence type="ECO:0000313" key="2">
    <source>
        <dbReference type="EMBL" id="KAG5677929.1"/>
    </source>
</evidence>
<gene>
    <name evidence="2" type="ORF">PVAND_007643</name>
</gene>
<organism evidence="2 3">
    <name type="scientific">Polypedilum vanderplanki</name>
    <name type="common">Sleeping chironomid midge</name>
    <dbReference type="NCBI Taxonomy" id="319348"/>
    <lineage>
        <taxon>Eukaryota</taxon>
        <taxon>Metazoa</taxon>
        <taxon>Ecdysozoa</taxon>
        <taxon>Arthropoda</taxon>
        <taxon>Hexapoda</taxon>
        <taxon>Insecta</taxon>
        <taxon>Pterygota</taxon>
        <taxon>Neoptera</taxon>
        <taxon>Endopterygota</taxon>
        <taxon>Diptera</taxon>
        <taxon>Nematocera</taxon>
        <taxon>Chironomoidea</taxon>
        <taxon>Chironomidae</taxon>
        <taxon>Chironominae</taxon>
        <taxon>Polypedilum</taxon>
        <taxon>Polypedilum</taxon>
    </lineage>
</organism>
<dbReference type="EMBL" id="JADBJN010000002">
    <property type="protein sequence ID" value="KAG5677929.1"/>
    <property type="molecule type" value="Genomic_DNA"/>
</dbReference>
<evidence type="ECO:0000313" key="3">
    <source>
        <dbReference type="Proteomes" id="UP001107558"/>
    </source>
</evidence>
<dbReference type="OrthoDB" id="202672at2759"/>
<name>A0A9J6C778_POLVA</name>
<keyword evidence="3" id="KW-1185">Reference proteome</keyword>
<keyword evidence="1" id="KW-1133">Transmembrane helix</keyword>
<keyword evidence="1" id="KW-0812">Transmembrane</keyword>
<reference evidence="2" key="1">
    <citation type="submission" date="2021-03" db="EMBL/GenBank/DDBJ databases">
        <title>Chromosome level genome of the anhydrobiotic midge Polypedilum vanderplanki.</title>
        <authorList>
            <person name="Yoshida Y."/>
            <person name="Kikawada T."/>
            <person name="Gusev O."/>
        </authorList>
    </citation>
    <scope>NUCLEOTIDE SEQUENCE</scope>
    <source>
        <strain evidence="2">NIAS01</strain>
        <tissue evidence="2">Whole body or cell culture</tissue>
    </source>
</reference>
<feature type="transmembrane region" description="Helical" evidence="1">
    <location>
        <begin position="35"/>
        <end position="56"/>
    </location>
</feature>
<comment type="caution">
    <text evidence="2">The sequence shown here is derived from an EMBL/GenBank/DDBJ whole genome shotgun (WGS) entry which is preliminary data.</text>
</comment>
<dbReference type="AlphaFoldDB" id="A0A9J6C778"/>
<protein>
    <recommendedName>
        <fullName evidence="4">Serine palmitoyltransferase small subunit A</fullName>
    </recommendedName>
</protein>
<evidence type="ECO:0000256" key="1">
    <source>
        <dbReference type="SAM" id="Phobius"/>
    </source>
</evidence>
<keyword evidence="1" id="KW-0472">Membrane</keyword>
<proteinExistence type="predicted"/>